<evidence type="ECO:0000256" key="1">
    <source>
        <dbReference type="SAM" id="MobiDB-lite"/>
    </source>
</evidence>
<dbReference type="Proteomes" id="UP000823749">
    <property type="component" value="Chromosome 10"/>
</dbReference>
<evidence type="ECO:0000313" key="3">
    <source>
        <dbReference type="Proteomes" id="UP000823749"/>
    </source>
</evidence>
<protein>
    <submittedName>
        <fullName evidence="2">Uncharacterized protein</fullName>
    </submittedName>
</protein>
<name>A0AAV6ILP4_9ERIC</name>
<dbReference type="AlphaFoldDB" id="A0AAV6ILP4"/>
<gene>
    <name evidence="2" type="ORF">RHGRI_029066</name>
</gene>
<proteinExistence type="predicted"/>
<dbReference type="EMBL" id="JACTNZ010000010">
    <property type="protein sequence ID" value="KAG5528264.1"/>
    <property type="molecule type" value="Genomic_DNA"/>
</dbReference>
<feature type="region of interest" description="Disordered" evidence="1">
    <location>
        <begin position="65"/>
        <end position="92"/>
    </location>
</feature>
<keyword evidence="3" id="KW-1185">Reference proteome</keyword>
<organism evidence="2 3">
    <name type="scientific">Rhododendron griersonianum</name>
    <dbReference type="NCBI Taxonomy" id="479676"/>
    <lineage>
        <taxon>Eukaryota</taxon>
        <taxon>Viridiplantae</taxon>
        <taxon>Streptophyta</taxon>
        <taxon>Embryophyta</taxon>
        <taxon>Tracheophyta</taxon>
        <taxon>Spermatophyta</taxon>
        <taxon>Magnoliopsida</taxon>
        <taxon>eudicotyledons</taxon>
        <taxon>Gunneridae</taxon>
        <taxon>Pentapetalae</taxon>
        <taxon>asterids</taxon>
        <taxon>Ericales</taxon>
        <taxon>Ericaceae</taxon>
        <taxon>Ericoideae</taxon>
        <taxon>Rhodoreae</taxon>
        <taxon>Rhododendron</taxon>
    </lineage>
</organism>
<reference evidence="2" key="1">
    <citation type="submission" date="2020-08" db="EMBL/GenBank/DDBJ databases">
        <title>Plant Genome Project.</title>
        <authorList>
            <person name="Zhang R.-G."/>
        </authorList>
    </citation>
    <scope>NUCLEOTIDE SEQUENCE</scope>
    <source>
        <strain evidence="2">WSP0</strain>
        <tissue evidence="2">Leaf</tissue>
    </source>
</reference>
<accession>A0AAV6ILP4</accession>
<comment type="caution">
    <text evidence="2">The sequence shown here is derived from an EMBL/GenBank/DDBJ whole genome shotgun (WGS) entry which is preliminary data.</text>
</comment>
<sequence>MQLEGRLHVLWYVRGCQQLDVSLYTCTSRDETDVEVFACDLAAKLEETPAQVEPVVKVEKEKMAKSRSNSGCSRAGCIESPSGTETRLDGSL</sequence>
<evidence type="ECO:0000313" key="2">
    <source>
        <dbReference type="EMBL" id="KAG5528264.1"/>
    </source>
</evidence>